<dbReference type="Proteomes" id="UP000293398">
    <property type="component" value="Unassembled WGS sequence"/>
</dbReference>
<protein>
    <submittedName>
        <fullName evidence="1">Uncharacterized protein</fullName>
    </submittedName>
</protein>
<evidence type="ECO:0000313" key="2">
    <source>
        <dbReference type="Proteomes" id="UP000293398"/>
    </source>
</evidence>
<organism evidence="1 2">
    <name type="scientific">Advenella incenata</name>
    <dbReference type="NCBI Taxonomy" id="267800"/>
    <lineage>
        <taxon>Bacteria</taxon>
        <taxon>Pseudomonadati</taxon>
        <taxon>Pseudomonadota</taxon>
        <taxon>Betaproteobacteria</taxon>
        <taxon>Burkholderiales</taxon>
        <taxon>Alcaligenaceae</taxon>
    </lineage>
</organism>
<keyword evidence="2" id="KW-1185">Reference proteome</keyword>
<sequence length="76" mass="8191">MRTGSWLTAMVSILLALVMPQHVLHKACLPARMSRKDIRELSAISRSQDAKAPAQSIKLGSSFSIFLSSAGHSISP</sequence>
<reference evidence="1 2" key="1">
    <citation type="submission" date="2019-02" db="EMBL/GenBank/DDBJ databases">
        <title>Genomic Encyclopedia of Type Strains, Phase IV (KMG-IV): sequencing the most valuable type-strain genomes for metagenomic binning, comparative biology and taxonomic classification.</title>
        <authorList>
            <person name="Goeker M."/>
        </authorList>
    </citation>
    <scope>NUCLEOTIDE SEQUENCE [LARGE SCALE GENOMIC DNA]</scope>
    <source>
        <strain evidence="1 2">DSM 23814</strain>
    </source>
</reference>
<dbReference type="AlphaFoldDB" id="A0A4Q7VDE3"/>
<accession>A0A4Q7VDE3</accession>
<gene>
    <name evidence="1" type="ORF">EV681_2326</name>
</gene>
<name>A0A4Q7VDE3_9BURK</name>
<comment type="caution">
    <text evidence="1">The sequence shown here is derived from an EMBL/GenBank/DDBJ whole genome shotgun (WGS) entry which is preliminary data.</text>
</comment>
<proteinExistence type="predicted"/>
<evidence type="ECO:0000313" key="1">
    <source>
        <dbReference type="EMBL" id="RZT93914.1"/>
    </source>
</evidence>
<dbReference type="EMBL" id="SHKO01000002">
    <property type="protein sequence ID" value="RZT93914.1"/>
    <property type="molecule type" value="Genomic_DNA"/>
</dbReference>